<reference evidence="1 2" key="1">
    <citation type="journal article" date="2014" name="Antonie Van Leeuwenhoek">
        <title>Hyphomonas beringensis sp. nov. and Hyphomonas chukchiensis sp. nov., isolated from surface seawater of the Bering Sea and Chukchi Sea.</title>
        <authorList>
            <person name="Li C."/>
            <person name="Lai Q."/>
            <person name="Li G."/>
            <person name="Dong C."/>
            <person name="Wang J."/>
            <person name="Liao Y."/>
            <person name="Shao Z."/>
        </authorList>
    </citation>
    <scope>NUCLEOTIDE SEQUENCE [LARGE SCALE GENOMIC DNA]</scope>
    <source>
        <strain evidence="1 2">22II1-22F38</strain>
    </source>
</reference>
<accession>A0A059EBD2</accession>
<organism evidence="1 2">
    <name type="scientific">Hyphomonas atlantica</name>
    <dbReference type="NCBI Taxonomy" id="1280948"/>
    <lineage>
        <taxon>Bacteria</taxon>
        <taxon>Pseudomonadati</taxon>
        <taxon>Pseudomonadota</taxon>
        <taxon>Alphaproteobacteria</taxon>
        <taxon>Hyphomonadales</taxon>
        <taxon>Hyphomonadaceae</taxon>
        <taxon>Hyphomonas</taxon>
    </lineage>
</organism>
<dbReference type="AlphaFoldDB" id="A0A059EBD2"/>
<dbReference type="EMBL" id="AWFH01000001">
    <property type="protein sequence ID" value="KCZ64943.1"/>
    <property type="molecule type" value="Genomic_DNA"/>
</dbReference>
<protein>
    <submittedName>
        <fullName evidence="1">Uncharacterized protein</fullName>
    </submittedName>
</protein>
<evidence type="ECO:0000313" key="2">
    <source>
        <dbReference type="Proteomes" id="UP000024547"/>
    </source>
</evidence>
<keyword evidence="2" id="KW-1185">Reference proteome</keyword>
<dbReference type="Proteomes" id="UP000024547">
    <property type="component" value="Unassembled WGS sequence"/>
</dbReference>
<sequence length="47" mass="5100">MRAAGCDRNSGGQGVYGPVNDTIVACRQMLRYGVVRGAGVRLEEEMR</sequence>
<gene>
    <name evidence="1" type="ORF">HY36_00810</name>
</gene>
<comment type="caution">
    <text evidence="1">The sequence shown here is derived from an EMBL/GenBank/DDBJ whole genome shotgun (WGS) entry which is preliminary data.</text>
</comment>
<dbReference type="STRING" id="1280948.HY36_00810"/>
<proteinExistence type="predicted"/>
<dbReference type="PATRIC" id="fig|1280948.3.peg.157"/>
<name>A0A059EBD2_9PROT</name>
<evidence type="ECO:0000313" key="1">
    <source>
        <dbReference type="EMBL" id="KCZ64943.1"/>
    </source>
</evidence>